<organism evidence="4 5">
    <name type="scientific">Tepidiforma flava</name>
    <dbReference type="NCBI Taxonomy" id="3004094"/>
    <lineage>
        <taxon>Bacteria</taxon>
        <taxon>Bacillati</taxon>
        <taxon>Chloroflexota</taxon>
        <taxon>Tepidiformia</taxon>
        <taxon>Tepidiformales</taxon>
        <taxon>Tepidiformaceae</taxon>
        <taxon>Tepidiforma</taxon>
    </lineage>
</organism>
<dbReference type="RefSeq" id="WP_270056644.1">
    <property type="nucleotide sequence ID" value="NZ_CP115149.1"/>
</dbReference>
<dbReference type="PANTHER" id="PTHR43877:SF1">
    <property type="entry name" value="ACETYLTRANSFERASE"/>
    <property type="match status" value="1"/>
</dbReference>
<dbReference type="EC" id="2.3.1.-" evidence="4"/>
<dbReference type="SUPFAM" id="SSF55729">
    <property type="entry name" value="Acyl-CoA N-acyltransferases (Nat)"/>
    <property type="match status" value="1"/>
</dbReference>
<evidence type="ECO:0000259" key="3">
    <source>
        <dbReference type="PROSITE" id="PS51186"/>
    </source>
</evidence>
<dbReference type="EMBL" id="CP115149">
    <property type="protein sequence ID" value="WBL36119.1"/>
    <property type="molecule type" value="Genomic_DNA"/>
</dbReference>
<dbReference type="Proteomes" id="UP001212803">
    <property type="component" value="Chromosome"/>
</dbReference>
<dbReference type="InterPro" id="IPR050832">
    <property type="entry name" value="Bact_Acetyltransf"/>
</dbReference>
<evidence type="ECO:0000313" key="5">
    <source>
        <dbReference type="Proteomes" id="UP001212803"/>
    </source>
</evidence>
<gene>
    <name evidence="4" type="ORF">O0235_00390</name>
</gene>
<dbReference type="Gene3D" id="3.40.630.30">
    <property type="match status" value="1"/>
</dbReference>
<evidence type="ECO:0000256" key="2">
    <source>
        <dbReference type="ARBA" id="ARBA00023315"/>
    </source>
</evidence>
<keyword evidence="2 4" id="KW-0012">Acyltransferase</keyword>
<keyword evidence="1 4" id="KW-0808">Transferase</keyword>
<name>A0ABY7M6I5_9CHLR</name>
<evidence type="ECO:0000313" key="4">
    <source>
        <dbReference type="EMBL" id="WBL36119.1"/>
    </source>
</evidence>
<dbReference type="InterPro" id="IPR000182">
    <property type="entry name" value="GNAT_dom"/>
</dbReference>
<evidence type="ECO:0000256" key="1">
    <source>
        <dbReference type="ARBA" id="ARBA00022679"/>
    </source>
</evidence>
<dbReference type="PANTHER" id="PTHR43877">
    <property type="entry name" value="AMINOALKYLPHOSPHONATE N-ACETYLTRANSFERASE-RELATED-RELATED"/>
    <property type="match status" value="1"/>
</dbReference>
<sequence>MLHGSLATLHSLYVHPSVRRRGFGSEMTLAALAAAGAEGADAAALASTLAAAPLYERLGFRAIRDIIVMGCDAPLL</sequence>
<protein>
    <submittedName>
        <fullName evidence="4">GNAT family N-acetyltransferase</fullName>
        <ecNumber evidence="4">2.3.1.-</ecNumber>
    </submittedName>
</protein>
<dbReference type="PROSITE" id="PS51186">
    <property type="entry name" value="GNAT"/>
    <property type="match status" value="1"/>
</dbReference>
<dbReference type="GO" id="GO:0016746">
    <property type="term" value="F:acyltransferase activity"/>
    <property type="evidence" value="ECO:0007669"/>
    <property type="project" value="UniProtKB-KW"/>
</dbReference>
<keyword evidence="5" id="KW-1185">Reference proteome</keyword>
<proteinExistence type="predicted"/>
<dbReference type="Pfam" id="PF13508">
    <property type="entry name" value="Acetyltransf_7"/>
    <property type="match status" value="1"/>
</dbReference>
<dbReference type="InterPro" id="IPR016181">
    <property type="entry name" value="Acyl_CoA_acyltransferase"/>
</dbReference>
<feature type="domain" description="N-acetyltransferase" evidence="3">
    <location>
        <begin position="1"/>
        <end position="74"/>
    </location>
</feature>
<accession>A0ABY7M6I5</accession>
<reference evidence="4 5" key="1">
    <citation type="journal article" date="2023" name="ISME J.">
        <title>Thermophilic Dehalococcoidia with unusual traits shed light on an unexpected past.</title>
        <authorList>
            <person name="Palmer M."/>
            <person name="Covington J.K."/>
            <person name="Zhou E.M."/>
            <person name="Thomas S.C."/>
            <person name="Habib N."/>
            <person name="Seymour C.O."/>
            <person name="Lai D."/>
            <person name="Johnston J."/>
            <person name="Hashimi A."/>
            <person name="Jiao J.Y."/>
            <person name="Muok A.R."/>
            <person name="Liu L."/>
            <person name="Xian W.D."/>
            <person name="Zhi X.Y."/>
            <person name="Li M.M."/>
            <person name="Silva L.P."/>
            <person name="Bowen B.P."/>
            <person name="Louie K."/>
            <person name="Briegel A."/>
            <person name="Pett-Ridge J."/>
            <person name="Weber P.K."/>
            <person name="Tocheva E.I."/>
            <person name="Woyke T."/>
            <person name="Northen T.R."/>
            <person name="Mayali X."/>
            <person name="Li W.J."/>
            <person name="Hedlund B.P."/>
        </authorList>
    </citation>
    <scope>NUCLEOTIDE SEQUENCE [LARGE SCALE GENOMIC DNA]</scope>
    <source>
        <strain evidence="4 5">YIM 72310</strain>
    </source>
</reference>